<gene>
    <name evidence="2" type="ORF">FHS92_001095</name>
</gene>
<organism evidence="2 3">
    <name type="scientific">Sphingobium subterraneum</name>
    <dbReference type="NCBI Taxonomy" id="627688"/>
    <lineage>
        <taxon>Bacteria</taxon>
        <taxon>Pseudomonadati</taxon>
        <taxon>Pseudomonadota</taxon>
        <taxon>Alphaproteobacteria</taxon>
        <taxon>Sphingomonadales</taxon>
        <taxon>Sphingomonadaceae</taxon>
        <taxon>Sphingobium</taxon>
    </lineage>
</organism>
<comment type="caution">
    <text evidence="2">The sequence shown here is derived from an EMBL/GenBank/DDBJ whole genome shotgun (WGS) entry which is preliminary data.</text>
</comment>
<dbReference type="InterPro" id="IPR003673">
    <property type="entry name" value="CoA-Trfase_fam_III"/>
</dbReference>
<dbReference type="Pfam" id="PF02515">
    <property type="entry name" value="CoA_transf_3"/>
    <property type="match status" value="1"/>
</dbReference>
<sequence>MTSLHKPLEGVRVLDIATMLAGPFCGTILSEFGADVLKIELPGRGCSMRSMGGLNARSDAGYAWLSESRNKRGVTLDLRKPEGAALFKRMVAEADIVIENFLPGTLERWGLGPDVLKEIKSDLILVRVSAYGQTGPYKGRPGFARVAHGYGGLTYLAGEAGSRPVMPGSTSLADYITGMYAAIGALMSYIARDRFGVGNIVDIALYEGILRMLDDMIPVYAADGFVRERMGPDTVNHVPHSHYATKDGQWTALACTNDAMWQRLCDAMGRPDLATDARYATMPDRLAHREEVNGIVADYFGSMDRDPLLEHLRAFEVPVGPINNVADIFADEHIQERGNLVVVDVEDVGPVTMMGVLPRLSETPGVLRSAGPKLGEHTDEVLAEMGIPEDEIARLREANVI</sequence>
<evidence type="ECO:0000313" key="2">
    <source>
        <dbReference type="EMBL" id="MBB6123388.1"/>
    </source>
</evidence>
<dbReference type="InterPro" id="IPR023606">
    <property type="entry name" value="CoA-Trfase_III_dom_1_sf"/>
</dbReference>
<dbReference type="SUPFAM" id="SSF89796">
    <property type="entry name" value="CoA-transferase family III (CaiB/BaiF)"/>
    <property type="match status" value="1"/>
</dbReference>
<dbReference type="PANTHER" id="PTHR48207:SF3">
    <property type="entry name" value="SUCCINATE--HYDROXYMETHYLGLUTARATE COA-TRANSFERASE"/>
    <property type="match status" value="1"/>
</dbReference>
<dbReference type="GO" id="GO:0008410">
    <property type="term" value="F:CoA-transferase activity"/>
    <property type="evidence" value="ECO:0007669"/>
    <property type="project" value="TreeGrafter"/>
</dbReference>
<dbReference type="PANTHER" id="PTHR48207">
    <property type="entry name" value="SUCCINATE--HYDROXYMETHYLGLUTARATE COA-TRANSFERASE"/>
    <property type="match status" value="1"/>
</dbReference>
<dbReference type="InterPro" id="IPR044855">
    <property type="entry name" value="CoA-Trfase_III_dom3_sf"/>
</dbReference>
<evidence type="ECO:0000313" key="3">
    <source>
        <dbReference type="Proteomes" id="UP000552700"/>
    </source>
</evidence>
<dbReference type="Gene3D" id="3.30.1540.10">
    <property type="entry name" value="formyl-coa transferase, domain 3"/>
    <property type="match status" value="1"/>
</dbReference>
<dbReference type="Proteomes" id="UP000552700">
    <property type="component" value="Unassembled WGS sequence"/>
</dbReference>
<accession>A0A841J4D6</accession>
<dbReference type="InterPro" id="IPR050483">
    <property type="entry name" value="CoA-transferase_III_domain"/>
</dbReference>
<dbReference type="RefSeq" id="WP_184078260.1">
    <property type="nucleotide sequence ID" value="NZ_JACIJP010000001.1"/>
</dbReference>
<keyword evidence="1 2" id="KW-0808">Transferase</keyword>
<proteinExistence type="predicted"/>
<evidence type="ECO:0000256" key="1">
    <source>
        <dbReference type="ARBA" id="ARBA00022679"/>
    </source>
</evidence>
<reference evidence="2 3" key="1">
    <citation type="submission" date="2020-08" db="EMBL/GenBank/DDBJ databases">
        <title>Genomic Encyclopedia of Type Strains, Phase IV (KMG-IV): sequencing the most valuable type-strain genomes for metagenomic binning, comparative biology and taxonomic classification.</title>
        <authorList>
            <person name="Goeker M."/>
        </authorList>
    </citation>
    <scope>NUCLEOTIDE SEQUENCE [LARGE SCALE GENOMIC DNA]</scope>
    <source>
        <strain evidence="2 3">DSM 102255</strain>
    </source>
</reference>
<protein>
    <submittedName>
        <fullName evidence="2">Crotonobetainyl-CoA:carnitine CoA-transferase CaiB-like acyl-CoA transferase</fullName>
    </submittedName>
</protein>
<dbReference type="AlphaFoldDB" id="A0A841J4D6"/>
<dbReference type="Gene3D" id="3.40.50.10540">
    <property type="entry name" value="Crotonobetainyl-coa:carnitine coa-transferase, domain 1"/>
    <property type="match status" value="1"/>
</dbReference>
<name>A0A841J4D6_9SPHN</name>
<keyword evidence="3" id="KW-1185">Reference proteome</keyword>
<dbReference type="EMBL" id="JACIJP010000001">
    <property type="protein sequence ID" value="MBB6123388.1"/>
    <property type="molecule type" value="Genomic_DNA"/>
</dbReference>